<protein>
    <submittedName>
        <fullName evidence="2">Uncharacterized protein</fullName>
    </submittedName>
</protein>
<feature type="compositionally biased region" description="Basic and acidic residues" evidence="1">
    <location>
        <begin position="41"/>
        <end position="51"/>
    </location>
</feature>
<gene>
    <name evidence="2" type="ORF">SMN809_LOCUS32621</name>
</gene>
<evidence type="ECO:0000313" key="3">
    <source>
        <dbReference type="Proteomes" id="UP000676336"/>
    </source>
</evidence>
<sequence length="63" mass="7591">MDNNSDRTGKERQRQQQHQYRSPVFKLLRRHRHPSAVSLSRMDDQKSKNHDSFISQTKNISKR</sequence>
<feature type="non-terminal residue" evidence="2">
    <location>
        <position position="63"/>
    </location>
</feature>
<dbReference type="Proteomes" id="UP000676336">
    <property type="component" value="Unassembled WGS sequence"/>
</dbReference>
<evidence type="ECO:0000313" key="2">
    <source>
        <dbReference type="EMBL" id="CAF4448888.1"/>
    </source>
</evidence>
<name>A0A8S2WG74_9BILA</name>
<dbReference type="EMBL" id="CAJOBI010068905">
    <property type="protein sequence ID" value="CAF4448888.1"/>
    <property type="molecule type" value="Genomic_DNA"/>
</dbReference>
<comment type="caution">
    <text evidence="2">The sequence shown here is derived from an EMBL/GenBank/DDBJ whole genome shotgun (WGS) entry which is preliminary data.</text>
</comment>
<accession>A0A8S2WG74</accession>
<feature type="compositionally biased region" description="Basic and acidic residues" evidence="1">
    <location>
        <begin position="1"/>
        <end position="14"/>
    </location>
</feature>
<dbReference type="AlphaFoldDB" id="A0A8S2WG74"/>
<proteinExistence type="predicted"/>
<evidence type="ECO:0000256" key="1">
    <source>
        <dbReference type="SAM" id="MobiDB-lite"/>
    </source>
</evidence>
<feature type="compositionally biased region" description="Polar residues" evidence="1">
    <location>
        <begin position="52"/>
        <end position="63"/>
    </location>
</feature>
<feature type="region of interest" description="Disordered" evidence="1">
    <location>
        <begin position="1"/>
        <end position="63"/>
    </location>
</feature>
<reference evidence="2" key="1">
    <citation type="submission" date="2021-02" db="EMBL/GenBank/DDBJ databases">
        <authorList>
            <person name="Nowell W R."/>
        </authorList>
    </citation>
    <scope>NUCLEOTIDE SEQUENCE</scope>
</reference>
<organism evidence="2 3">
    <name type="scientific">Rotaria magnacalcarata</name>
    <dbReference type="NCBI Taxonomy" id="392030"/>
    <lineage>
        <taxon>Eukaryota</taxon>
        <taxon>Metazoa</taxon>
        <taxon>Spiralia</taxon>
        <taxon>Gnathifera</taxon>
        <taxon>Rotifera</taxon>
        <taxon>Eurotatoria</taxon>
        <taxon>Bdelloidea</taxon>
        <taxon>Philodinida</taxon>
        <taxon>Philodinidae</taxon>
        <taxon>Rotaria</taxon>
    </lineage>
</organism>